<evidence type="ECO:0000259" key="1">
    <source>
        <dbReference type="Pfam" id="PF06985"/>
    </source>
</evidence>
<protein>
    <recommendedName>
        <fullName evidence="1">Heterokaryon incompatibility domain-containing protein</fullName>
    </recommendedName>
</protein>
<keyword evidence="3" id="KW-1185">Reference proteome</keyword>
<dbReference type="Pfam" id="PF06985">
    <property type="entry name" value="HET"/>
    <property type="match status" value="1"/>
</dbReference>
<organism evidence="2 3">
    <name type="scientific">Saxophila tyrrhenica</name>
    <dbReference type="NCBI Taxonomy" id="1690608"/>
    <lineage>
        <taxon>Eukaryota</taxon>
        <taxon>Fungi</taxon>
        <taxon>Dikarya</taxon>
        <taxon>Ascomycota</taxon>
        <taxon>Pezizomycotina</taxon>
        <taxon>Dothideomycetes</taxon>
        <taxon>Dothideomycetidae</taxon>
        <taxon>Mycosphaerellales</taxon>
        <taxon>Extremaceae</taxon>
        <taxon>Saxophila</taxon>
    </lineage>
</organism>
<dbReference type="EMBL" id="JAVRRT010000005">
    <property type="protein sequence ID" value="KAK5172075.1"/>
    <property type="molecule type" value="Genomic_DNA"/>
</dbReference>
<dbReference type="RefSeq" id="XP_064660919.1">
    <property type="nucleotide sequence ID" value="XM_064800968.1"/>
</dbReference>
<comment type="caution">
    <text evidence="2">The sequence shown here is derived from an EMBL/GenBank/DDBJ whole genome shotgun (WGS) entry which is preliminary data.</text>
</comment>
<feature type="domain" description="Heterokaryon incompatibility" evidence="1">
    <location>
        <begin position="31"/>
        <end position="178"/>
    </location>
</feature>
<evidence type="ECO:0000313" key="3">
    <source>
        <dbReference type="Proteomes" id="UP001337655"/>
    </source>
</evidence>
<proteinExistence type="predicted"/>
<evidence type="ECO:0000313" key="2">
    <source>
        <dbReference type="EMBL" id="KAK5172075.1"/>
    </source>
</evidence>
<accession>A0AAV9PF29</accession>
<name>A0AAV9PF29_9PEZI</name>
<reference evidence="2 3" key="1">
    <citation type="submission" date="2023-08" db="EMBL/GenBank/DDBJ databases">
        <title>Black Yeasts Isolated from many extreme environments.</title>
        <authorList>
            <person name="Coleine C."/>
            <person name="Stajich J.E."/>
            <person name="Selbmann L."/>
        </authorList>
    </citation>
    <scope>NUCLEOTIDE SEQUENCE [LARGE SCALE GENOMIC DNA]</scope>
    <source>
        <strain evidence="2 3">CCFEE 5935</strain>
    </source>
</reference>
<dbReference type="AlphaFoldDB" id="A0AAV9PF29"/>
<gene>
    <name evidence="2" type="ORF">LTR77_003712</name>
</gene>
<dbReference type="PANTHER" id="PTHR33112">
    <property type="entry name" value="DOMAIN PROTEIN, PUTATIVE-RELATED"/>
    <property type="match status" value="1"/>
</dbReference>
<dbReference type="InterPro" id="IPR010730">
    <property type="entry name" value="HET"/>
</dbReference>
<sequence>MPLPTGVIDLGPDNTQQEARIAVTNSLCAPYVALSHSWGTESSIASWQPLTLSNSNEYHVALPYSSLPANFQDAITIAKRLGFRYLWIDSLCIIQDNREDWARDARAMGSVYLNAKLTIFAMASKHSTSGILRKNSHVPRLRSIPLRCPESRDEGQLNVGLPWTNGTSHIPDRHLFDRYEHISQVFQLPARGHHTTALHDDDNLLDEYYKMVQRYTSRRLTYQSDKLPALSGICQGLHGVLGGHFLAGLWSVNIAQGLVWRVERGTTSQKDKRRPSWSWATGSYELGQWPCGIPFEPVASTRHKQLRHDLRLLAHSVQLRNANNPYGEVVSGRLTVVDWTLPLSQFEPSSDDEFPRPGAVYWDRLERCGETRTSRFWQDVCIRYTDGRARMGTLPRLGPPDVDAIAGYFEAEELHDRAQGSLVALLALHRATDQMHDASKTHVSGLIIEPTSEGAYERLGMFEMEFQPPAPESTTQWIENNWQYQTIELV</sequence>
<dbReference type="GeneID" id="89925058"/>
<dbReference type="PANTHER" id="PTHR33112:SF16">
    <property type="entry name" value="HETEROKARYON INCOMPATIBILITY DOMAIN-CONTAINING PROTEIN"/>
    <property type="match status" value="1"/>
</dbReference>
<dbReference type="Proteomes" id="UP001337655">
    <property type="component" value="Unassembled WGS sequence"/>
</dbReference>